<dbReference type="PROSITE" id="PS50011">
    <property type="entry name" value="PROTEIN_KINASE_DOM"/>
    <property type="match status" value="1"/>
</dbReference>
<evidence type="ECO:0000256" key="8">
    <source>
        <dbReference type="SAM" id="MobiDB-lite"/>
    </source>
</evidence>
<feature type="region of interest" description="Disordered" evidence="8">
    <location>
        <begin position="251"/>
        <end position="352"/>
    </location>
</feature>
<sequence length="607" mass="63601">MQQVVIGGRYRLLDLVGRGGMGKVWRARDEMLHRDVAVKQVVPPAVLSGDELDELRLRTLREARTTARLNHPNVVRVYDVVPVDGDPWLIMEYVPSRSLQHILDTSGPLPPRRAAAVGLALLAALRAAHQAGVLHRDVKPANVLVAHDGRVMLTDFGLAVFDGGDGVMTRPGLVLGSPQFVAPERAAEGISSVEADLWSLGATLHAAVEGKSPYARSTAMATLSALATQPPDPAPHAGPLRPVLVGLLRRDPRRRIDHEETRRRLAQAAAPGADPSPVTIAPQATVVPPDAAPPDGPAGPADADRLVVPGWSAGPPGRDAPAGRKPAGRKPAGTGPARDGPGPAAPTGPAAPAPADVPFVIAPAGPADPVAPAGRRWPLAVSGVVIVLLVAHAVVFALFRPHTGREASPPATPGSGPGPSAAGPMLPPLVTGVPPPPFPCLRPYPFGVPPPTVAPAPDDPLRPPSGWSWYADPAGFRLAVPPGWRQYRDGSAVCFQDPSGRRILTVAPAGDRAAAPLDQLRANERRAQEAGALPRYERIRLAEAAGRGAEWECAWDAPLGARLRGAQLIPFGARSWSLAWSGPEEEWDAGAAERETMRSSFRVAGTA</sequence>
<feature type="compositionally biased region" description="Basic and acidic residues" evidence="8">
    <location>
        <begin position="251"/>
        <end position="263"/>
    </location>
</feature>
<feature type="domain" description="Protein kinase" evidence="10">
    <location>
        <begin position="10"/>
        <end position="270"/>
    </location>
</feature>
<dbReference type="PANTHER" id="PTHR43289">
    <property type="entry name" value="MITOGEN-ACTIVATED PROTEIN KINASE KINASE KINASE 20-RELATED"/>
    <property type="match status" value="1"/>
</dbReference>
<keyword evidence="4 7" id="KW-0547">Nucleotide-binding</keyword>
<evidence type="ECO:0000259" key="10">
    <source>
        <dbReference type="PROSITE" id="PS50011"/>
    </source>
</evidence>
<feature type="compositionally biased region" description="Pro residues" evidence="8">
    <location>
        <begin position="343"/>
        <end position="352"/>
    </location>
</feature>
<dbReference type="CDD" id="cd14014">
    <property type="entry name" value="STKc_PknB_like"/>
    <property type="match status" value="1"/>
</dbReference>
<evidence type="ECO:0000256" key="4">
    <source>
        <dbReference type="ARBA" id="ARBA00022741"/>
    </source>
</evidence>
<evidence type="ECO:0000256" key="6">
    <source>
        <dbReference type="ARBA" id="ARBA00022840"/>
    </source>
</evidence>
<dbReference type="Gene3D" id="3.30.200.20">
    <property type="entry name" value="Phosphorylase Kinase, domain 1"/>
    <property type="match status" value="1"/>
</dbReference>
<dbReference type="SUPFAM" id="SSF56112">
    <property type="entry name" value="Protein kinase-like (PK-like)"/>
    <property type="match status" value="1"/>
</dbReference>
<dbReference type="PROSITE" id="PS00108">
    <property type="entry name" value="PROTEIN_KINASE_ST"/>
    <property type="match status" value="1"/>
</dbReference>
<evidence type="ECO:0000256" key="3">
    <source>
        <dbReference type="ARBA" id="ARBA00022679"/>
    </source>
</evidence>
<feature type="binding site" evidence="7">
    <location>
        <position position="39"/>
    </location>
    <ligand>
        <name>ATP</name>
        <dbReference type="ChEBI" id="CHEBI:30616"/>
    </ligand>
</feature>
<organism evidence="11 12">
    <name type="scientific">Micromonospora carbonacea</name>
    <dbReference type="NCBI Taxonomy" id="47853"/>
    <lineage>
        <taxon>Bacteria</taxon>
        <taxon>Bacillati</taxon>
        <taxon>Actinomycetota</taxon>
        <taxon>Actinomycetes</taxon>
        <taxon>Micromonosporales</taxon>
        <taxon>Micromonosporaceae</taxon>
        <taxon>Micromonospora</taxon>
    </lineage>
</organism>
<keyword evidence="6 7" id="KW-0067">ATP-binding</keyword>
<reference evidence="12" key="1">
    <citation type="submission" date="2016-06" db="EMBL/GenBank/DDBJ databases">
        <authorList>
            <person name="Varghese N."/>
            <person name="Submissions Spin"/>
        </authorList>
    </citation>
    <scope>NUCLEOTIDE SEQUENCE [LARGE SCALE GENOMIC DNA]</scope>
    <source>
        <strain evidence="12">DSM 43168</strain>
    </source>
</reference>
<dbReference type="InterPro" id="IPR008271">
    <property type="entry name" value="Ser/Thr_kinase_AS"/>
</dbReference>
<feature type="region of interest" description="Disordered" evidence="8">
    <location>
        <begin position="404"/>
        <end position="426"/>
    </location>
</feature>
<dbReference type="AlphaFoldDB" id="A0A1C4X314"/>
<dbReference type="GO" id="GO:0005524">
    <property type="term" value="F:ATP binding"/>
    <property type="evidence" value="ECO:0007669"/>
    <property type="project" value="UniProtKB-UniRule"/>
</dbReference>
<keyword evidence="9" id="KW-0472">Membrane</keyword>
<keyword evidence="5 11" id="KW-0418">Kinase</keyword>
<evidence type="ECO:0000313" key="11">
    <source>
        <dbReference type="EMBL" id="SCF02846.1"/>
    </source>
</evidence>
<evidence type="ECO:0000256" key="9">
    <source>
        <dbReference type="SAM" id="Phobius"/>
    </source>
</evidence>
<keyword evidence="2 11" id="KW-0723">Serine/threonine-protein kinase</keyword>
<feature type="transmembrane region" description="Helical" evidence="9">
    <location>
        <begin position="377"/>
        <end position="399"/>
    </location>
</feature>
<evidence type="ECO:0000313" key="12">
    <source>
        <dbReference type="Proteomes" id="UP000183585"/>
    </source>
</evidence>
<dbReference type="EC" id="2.7.11.1" evidence="1"/>
<keyword evidence="3" id="KW-0808">Transferase</keyword>
<proteinExistence type="predicted"/>
<dbReference type="PANTHER" id="PTHR43289:SF6">
    <property type="entry name" value="SERINE_THREONINE-PROTEIN KINASE NEKL-3"/>
    <property type="match status" value="1"/>
</dbReference>
<dbReference type="Proteomes" id="UP000183585">
    <property type="component" value="Unassembled WGS sequence"/>
</dbReference>
<dbReference type="STRING" id="47853.TK50_25255"/>
<accession>A0A1C4X314</accession>
<dbReference type="SMART" id="SM00220">
    <property type="entry name" value="S_TKc"/>
    <property type="match status" value="1"/>
</dbReference>
<dbReference type="Gene3D" id="1.10.510.10">
    <property type="entry name" value="Transferase(Phosphotransferase) domain 1"/>
    <property type="match status" value="1"/>
</dbReference>
<dbReference type="RefSeq" id="WP_074474251.1">
    <property type="nucleotide sequence ID" value="NZ_FMCT01000004.1"/>
</dbReference>
<evidence type="ECO:0000256" key="5">
    <source>
        <dbReference type="ARBA" id="ARBA00022777"/>
    </source>
</evidence>
<dbReference type="InterPro" id="IPR017441">
    <property type="entry name" value="Protein_kinase_ATP_BS"/>
</dbReference>
<dbReference type="InterPro" id="IPR000719">
    <property type="entry name" value="Prot_kinase_dom"/>
</dbReference>
<dbReference type="EMBL" id="FMCT01000004">
    <property type="protein sequence ID" value="SCF02846.1"/>
    <property type="molecule type" value="Genomic_DNA"/>
</dbReference>
<feature type="compositionally biased region" description="Low complexity" evidence="8">
    <location>
        <begin position="331"/>
        <end position="342"/>
    </location>
</feature>
<name>A0A1C4X314_9ACTN</name>
<keyword evidence="12" id="KW-1185">Reference proteome</keyword>
<evidence type="ECO:0000256" key="7">
    <source>
        <dbReference type="PROSITE-ProRule" id="PRU10141"/>
    </source>
</evidence>
<gene>
    <name evidence="11" type="ORF">GA0070563_104198</name>
</gene>
<dbReference type="GO" id="GO:0004674">
    <property type="term" value="F:protein serine/threonine kinase activity"/>
    <property type="evidence" value="ECO:0007669"/>
    <property type="project" value="UniProtKB-KW"/>
</dbReference>
<protein>
    <recommendedName>
        <fullName evidence="1">non-specific serine/threonine protein kinase</fullName>
        <ecNumber evidence="1">2.7.11.1</ecNumber>
    </recommendedName>
</protein>
<evidence type="ECO:0000256" key="2">
    <source>
        <dbReference type="ARBA" id="ARBA00022527"/>
    </source>
</evidence>
<dbReference type="InterPro" id="IPR011009">
    <property type="entry name" value="Kinase-like_dom_sf"/>
</dbReference>
<keyword evidence="9" id="KW-1133">Transmembrane helix</keyword>
<dbReference type="Pfam" id="PF00069">
    <property type="entry name" value="Pkinase"/>
    <property type="match status" value="1"/>
</dbReference>
<evidence type="ECO:0000256" key="1">
    <source>
        <dbReference type="ARBA" id="ARBA00012513"/>
    </source>
</evidence>
<keyword evidence="9" id="KW-0812">Transmembrane</keyword>
<dbReference type="PROSITE" id="PS00107">
    <property type="entry name" value="PROTEIN_KINASE_ATP"/>
    <property type="match status" value="1"/>
</dbReference>